<feature type="signal peptide" evidence="3">
    <location>
        <begin position="1"/>
        <end position="23"/>
    </location>
</feature>
<protein>
    <submittedName>
        <fullName evidence="5">LOW QUALITY PROTEIN: uncharacterized protein LOC103512710</fullName>
    </submittedName>
</protein>
<feature type="transmembrane region" description="Helical" evidence="2">
    <location>
        <begin position="421"/>
        <end position="445"/>
    </location>
</feature>
<keyword evidence="2" id="KW-1133">Transmembrane helix</keyword>
<dbReference type="AlphaFoldDB" id="A0A3Q0J0E8"/>
<reference evidence="5" key="1">
    <citation type="submission" date="2025-08" db="UniProtKB">
        <authorList>
            <consortium name="RefSeq"/>
        </authorList>
    </citation>
    <scope>IDENTIFICATION</scope>
</reference>
<dbReference type="Gene3D" id="3.80.10.10">
    <property type="entry name" value="Ribonuclease Inhibitor"/>
    <property type="match status" value="1"/>
</dbReference>
<accession>A0A3Q0J0E8</accession>
<feature type="chain" id="PRO_5017969703" evidence="3">
    <location>
        <begin position="24"/>
        <end position="791"/>
    </location>
</feature>
<evidence type="ECO:0000256" key="3">
    <source>
        <dbReference type="SAM" id="SignalP"/>
    </source>
</evidence>
<dbReference type="Proteomes" id="UP000079169">
    <property type="component" value="Unplaced"/>
</dbReference>
<evidence type="ECO:0000256" key="1">
    <source>
        <dbReference type="SAM" id="MobiDB-lite"/>
    </source>
</evidence>
<evidence type="ECO:0000256" key="2">
    <source>
        <dbReference type="SAM" id="Phobius"/>
    </source>
</evidence>
<keyword evidence="4" id="KW-1185">Reference proteome</keyword>
<dbReference type="PaxDb" id="121845-A0A3Q0J0E8"/>
<organism evidence="4 5">
    <name type="scientific">Diaphorina citri</name>
    <name type="common">Asian citrus psyllid</name>
    <dbReference type="NCBI Taxonomy" id="121845"/>
    <lineage>
        <taxon>Eukaryota</taxon>
        <taxon>Metazoa</taxon>
        <taxon>Ecdysozoa</taxon>
        <taxon>Arthropoda</taxon>
        <taxon>Hexapoda</taxon>
        <taxon>Insecta</taxon>
        <taxon>Pterygota</taxon>
        <taxon>Neoptera</taxon>
        <taxon>Paraneoptera</taxon>
        <taxon>Hemiptera</taxon>
        <taxon>Sternorrhyncha</taxon>
        <taxon>Psylloidea</taxon>
        <taxon>Psyllidae</taxon>
        <taxon>Diaphorininae</taxon>
        <taxon>Diaphorina</taxon>
    </lineage>
</organism>
<feature type="region of interest" description="Disordered" evidence="1">
    <location>
        <begin position="772"/>
        <end position="791"/>
    </location>
</feature>
<dbReference type="GeneID" id="103512710"/>
<keyword evidence="3" id="KW-0732">Signal</keyword>
<keyword evidence="2" id="KW-0472">Membrane</keyword>
<keyword evidence="2" id="KW-0812">Transmembrane</keyword>
<sequence length="791" mass="90409">MSNPVFFLVLIIVQVSLLESVETDLCSNPFCACGKDIETRLSTLNCTFDFQQDLVLSEKSLPFEDYIAIELNNINELKISPLTFNKKNWGHLKKIKFRNINKLNVLTQYYGISSLVHFENVTIPEISSNAFPILSELRIVSCNIRVIRSKAFGALDISSISIENTSIQHVENGAFREQSLLKNLRLDHVYLKTLDSNAILSGINNLSIQHSNITDIYHGGINNTVATVQLSNNIISNVEQNGIIINGWNYIVMENNTFKTLQTNAISIYCTHLSKDMLFEFVGNALGEIKSNSLNFDFNLEEINTKDNNTKGLKRTVRIDENYFVKTCDCDFFNFLKNAVNSDIVQLLYETSFCNINHALSQCFNKPEGLLNIKNFTDTICVQHVICNTKTNIETTKTRMFPGLTSTFDLVFDGNENEDLLVRYACAALVILMLVILLCIACLYIRQNRVLSKVKSNVFMNIYSKMFTRNSSDKCQSKTKMFTNDYSELNKNLKIEMSDITLDSQIHGEHIYVNKATQTLPEELTQELLQNLRFKLEDPNEYCLARDMIEHLYDLIKIEESCNNNVYSTRPDNHYMASVIADPTDNIYDEIEIRPNRADTSTSSSKHPKYRSQFDFGQSRSIADPTDNIYDEIEIRPNRADTSTSSSKHPKYRSQFDFGQSRSNVLSTFQRNMSSPDRTLSPSIIKNKKKFVSVGTRVPSPDKLLPYDFPNIRTVTLLDEYQMPRDNKSSYIYSELISSSPGKPQEPRDQLKLLDDAINIYIDTSLRRSRQNDLYHNRPLPSKPEPPDCSA</sequence>
<gene>
    <name evidence="5" type="primary">LOC103512710</name>
</gene>
<evidence type="ECO:0000313" key="5">
    <source>
        <dbReference type="RefSeq" id="XP_026681916.1"/>
    </source>
</evidence>
<evidence type="ECO:0000313" key="4">
    <source>
        <dbReference type="Proteomes" id="UP000079169"/>
    </source>
</evidence>
<feature type="region of interest" description="Disordered" evidence="1">
    <location>
        <begin position="636"/>
        <end position="655"/>
    </location>
</feature>
<dbReference type="KEGG" id="dci:103512710"/>
<dbReference type="SUPFAM" id="SSF52058">
    <property type="entry name" value="L domain-like"/>
    <property type="match status" value="1"/>
</dbReference>
<name>A0A3Q0J0E8_DIACI</name>
<dbReference type="STRING" id="121845.A0A3Q0J0E8"/>
<dbReference type="RefSeq" id="XP_026681916.1">
    <property type="nucleotide sequence ID" value="XM_026826115.1"/>
</dbReference>
<dbReference type="InterPro" id="IPR032675">
    <property type="entry name" value="LRR_dom_sf"/>
</dbReference>
<proteinExistence type="predicted"/>